<dbReference type="InterPro" id="IPR036397">
    <property type="entry name" value="RNaseH_sf"/>
</dbReference>
<comment type="cofactor">
    <cofactor evidence="1">
        <name>Mg(2+)</name>
        <dbReference type="ChEBI" id="CHEBI:18420"/>
    </cofactor>
</comment>
<evidence type="ECO:0000259" key="8">
    <source>
        <dbReference type="SMART" id="SM00479"/>
    </source>
</evidence>
<dbReference type="GO" id="GO:0046872">
    <property type="term" value="F:metal ion binding"/>
    <property type="evidence" value="ECO:0007669"/>
    <property type="project" value="UniProtKB-KW"/>
</dbReference>
<evidence type="ECO:0000256" key="3">
    <source>
        <dbReference type="ARBA" id="ARBA00022723"/>
    </source>
</evidence>
<dbReference type="SMART" id="SM00479">
    <property type="entry name" value="EXOIII"/>
    <property type="match status" value="1"/>
</dbReference>
<dbReference type="Gene3D" id="3.30.420.10">
    <property type="entry name" value="Ribonuclease H-like superfamily/Ribonuclease H"/>
    <property type="match status" value="1"/>
</dbReference>
<dbReference type="PANTHER" id="PTHR30231:SF4">
    <property type="entry name" value="PROTEIN NEN2"/>
    <property type="match status" value="1"/>
</dbReference>
<evidence type="ECO:0000256" key="5">
    <source>
        <dbReference type="ARBA" id="ARBA00022839"/>
    </source>
</evidence>
<evidence type="ECO:0000256" key="4">
    <source>
        <dbReference type="ARBA" id="ARBA00022801"/>
    </source>
</evidence>
<keyword evidence="10" id="KW-1185">Reference proteome</keyword>
<dbReference type="InterPro" id="IPR013520">
    <property type="entry name" value="Ribonucl_H"/>
</dbReference>
<keyword evidence="6" id="KW-0460">Magnesium</keyword>
<protein>
    <recommendedName>
        <fullName evidence="8">Exonuclease domain-containing protein</fullName>
    </recommendedName>
</protein>
<dbReference type="GO" id="GO:0003676">
    <property type="term" value="F:nucleic acid binding"/>
    <property type="evidence" value="ECO:0007669"/>
    <property type="project" value="InterPro"/>
</dbReference>
<dbReference type="CDD" id="cd06127">
    <property type="entry name" value="DEDDh"/>
    <property type="match status" value="1"/>
</dbReference>
<accession>A0AAQ3NMB3</accession>
<evidence type="ECO:0000256" key="2">
    <source>
        <dbReference type="ARBA" id="ARBA00022722"/>
    </source>
</evidence>
<keyword evidence="3" id="KW-0479">Metal-binding</keyword>
<organism evidence="9 10">
    <name type="scientific">Vigna mungo</name>
    <name type="common">Black gram</name>
    <name type="synonym">Phaseolus mungo</name>
    <dbReference type="NCBI Taxonomy" id="3915"/>
    <lineage>
        <taxon>Eukaryota</taxon>
        <taxon>Viridiplantae</taxon>
        <taxon>Streptophyta</taxon>
        <taxon>Embryophyta</taxon>
        <taxon>Tracheophyta</taxon>
        <taxon>Spermatophyta</taxon>
        <taxon>Magnoliopsida</taxon>
        <taxon>eudicotyledons</taxon>
        <taxon>Gunneridae</taxon>
        <taxon>Pentapetalae</taxon>
        <taxon>rosids</taxon>
        <taxon>fabids</taxon>
        <taxon>Fabales</taxon>
        <taxon>Fabaceae</taxon>
        <taxon>Papilionoideae</taxon>
        <taxon>50 kb inversion clade</taxon>
        <taxon>NPAAA clade</taxon>
        <taxon>indigoferoid/millettioid clade</taxon>
        <taxon>Phaseoleae</taxon>
        <taxon>Vigna</taxon>
    </lineage>
</organism>
<dbReference type="SUPFAM" id="SSF53098">
    <property type="entry name" value="Ribonuclease H-like"/>
    <property type="match status" value="1"/>
</dbReference>
<sequence length="569" mass="62095">MGSTAEDRSEIVFFDVETSVPTRTGQGFAILEFGAILVCPKTLTELRNYSTLVRPPVLSVISPLSQRCNGITADAVAAAPTFADIAHLVYDLLHGRIWAGHNIIRFDCVRIRDAFAEINQPPPEPKGTIDSLVLLTQKFGRRAGDMKMATLATYFGLGRQTHRSLDDVRMNLEVLKYCATVLFLESSLPDIFTANSWVSPKTTTRSRSNGKSPSQGGLLNINGVSVSSSPAVESKDKSHPIISLAMSGPEGDALNNADPNIVQSDPYNFSTLEEEINRAPIKSDVSMVEKTMQESPDLASSSSVFQPCSSSILVLEPDRICVPSIDASLVPSFQGSQRIELLHEGFPFQLYCTDLKVRFGISTKFVDNAGRPRLSFVVDSSPSLCNVLDACDDVAKKLTVDSGSSSDWRPVVIRKEGFFNYPTFNMTTVSDGVCVHFPGFLKSLDYAFIIFVLRVNPGAIVRLQRCNLETGVMGSNLGNNFPACQGKPYELGIPTAVVADVAIYATEIYQKESSGAVQRLLFSKFDAAELGSLFMPGTFVDAFFSLDPYDYQQNAGIKLVAKKLIIHCK</sequence>
<proteinExistence type="predicted"/>
<reference evidence="9 10" key="1">
    <citation type="journal article" date="2023" name="Life. Sci Alliance">
        <title>Evolutionary insights into 3D genome organization and epigenetic landscape of Vigna mungo.</title>
        <authorList>
            <person name="Junaid A."/>
            <person name="Singh B."/>
            <person name="Bhatia S."/>
        </authorList>
    </citation>
    <scope>NUCLEOTIDE SEQUENCE [LARGE SCALE GENOMIC DNA]</scope>
    <source>
        <strain evidence="9">Urdbean</strain>
    </source>
</reference>
<dbReference type="EMBL" id="CP144696">
    <property type="protein sequence ID" value="WVZ10898.1"/>
    <property type="molecule type" value="Genomic_DNA"/>
</dbReference>
<dbReference type="AlphaFoldDB" id="A0AAQ3NMB3"/>
<name>A0AAQ3NMB3_VIGMU</name>
<dbReference type="FunFam" id="3.30.420.10:FF:000040">
    <property type="entry name" value="Exonuclease family protein"/>
    <property type="match status" value="1"/>
</dbReference>
<dbReference type="Proteomes" id="UP001374535">
    <property type="component" value="Chromosome 5"/>
</dbReference>
<keyword evidence="2" id="KW-0540">Nuclease</keyword>
<feature type="domain" description="Exonuclease" evidence="8">
    <location>
        <begin position="10"/>
        <end position="184"/>
    </location>
</feature>
<dbReference type="PANTHER" id="PTHR30231">
    <property type="entry name" value="DNA POLYMERASE III SUBUNIT EPSILON"/>
    <property type="match status" value="1"/>
</dbReference>
<keyword evidence="5" id="KW-0269">Exonuclease</keyword>
<dbReference type="Pfam" id="PF00929">
    <property type="entry name" value="RNase_T"/>
    <property type="match status" value="1"/>
</dbReference>
<dbReference type="GO" id="GO:0008408">
    <property type="term" value="F:3'-5' exonuclease activity"/>
    <property type="evidence" value="ECO:0007669"/>
    <property type="project" value="TreeGrafter"/>
</dbReference>
<evidence type="ECO:0000313" key="9">
    <source>
        <dbReference type="EMBL" id="WVZ10898.1"/>
    </source>
</evidence>
<dbReference type="InterPro" id="IPR012337">
    <property type="entry name" value="RNaseH-like_sf"/>
</dbReference>
<evidence type="ECO:0000256" key="1">
    <source>
        <dbReference type="ARBA" id="ARBA00001946"/>
    </source>
</evidence>
<evidence type="ECO:0000313" key="10">
    <source>
        <dbReference type="Proteomes" id="UP001374535"/>
    </source>
</evidence>
<evidence type="ECO:0000256" key="7">
    <source>
        <dbReference type="SAM" id="MobiDB-lite"/>
    </source>
</evidence>
<keyword evidence="4" id="KW-0378">Hydrolase</keyword>
<gene>
    <name evidence="9" type="ORF">V8G54_015428</name>
</gene>
<feature type="region of interest" description="Disordered" evidence="7">
    <location>
        <begin position="200"/>
        <end position="221"/>
    </location>
</feature>
<evidence type="ECO:0000256" key="6">
    <source>
        <dbReference type="ARBA" id="ARBA00022842"/>
    </source>
</evidence>